<dbReference type="PRINTS" id="PR00411">
    <property type="entry name" value="PNDRDTASEI"/>
</dbReference>
<accession>A0A853H2M2</accession>
<dbReference type="PRINTS" id="PR00368">
    <property type="entry name" value="FADPNR"/>
</dbReference>
<evidence type="ECO:0000256" key="5">
    <source>
        <dbReference type="ARBA" id="ARBA00023002"/>
    </source>
</evidence>
<reference evidence="7 8" key="1">
    <citation type="submission" date="2020-07" db="EMBL/GenBank/DDBJ databases">
        <title>Taxonomic revisions and descriptions of new bacterial species based on genomic comparisons in the high-G+C-content subgroup of the family Alcaligenaceae.</title>
        <authorList>
            <person name="Szabo A."/>
            <person name="Felfoldi T."/>
        </authorList>
    </citation>
    <scope>NUCLEOTIDE SEQUENCE [LARGE SCALE GENOMIC DNA]</scope>
    <source>
        <strain evidence="7 8">DSM 25667</strain>
    </source>
</reference>
<comment type="cofactor">
    <cofactor evidence="1">
        <name>FAD</name>
        <dbReference type="ChEBI" id="CHEBI:57692"/>
    </cofactor>
</comment>
<dbReference type="OrthoDB" id="9781621at2"/>
<protein>
    <submittedName>
        <fullName evidence="7">NAD(P)/FAD-dependent oxidoreductase</fullName>
    </submittedName>
</protein>
<evidence type="ECO:0000313" key="7">
    <source>
        <dbReference type="EMBL" id="NYT86059.1"/>
    </source>
</evidence>
<comment type="caution">
    <text evidence="7">The sequence shown here is derived from an EMBL/GenBank/DDBJ whole genome shotgun (WGS) entry which is preliminary data.</text>
</comment>
<dbReference type="SUPFAM" id="SSF51905">
    <property type="entry name" value="FAD/NAD(P)-binding domain"/>
    <property type="match status" value="1"/>
</dbReference>
<dbReference type="Proteomes" id="UP000554144">
    <property type="component" value="Unassembled WGS sequence"/>
</dbReference>
<keyword evidence="4" id="KW-0274">FAD</keyword>
<feature type="domain" description="FAD/NAD(P)-binding" evidence="6">
    <location>
        <begin position="7"/>
        <end position="337"/>
    </location>
</feature>
<sequence>MNEQAHKVVIVGGGAGGLELAAKLGRKHGPAHVLLVDKDGGHIWKPSLHEVAAGTLDIHRESLSYFMLAKDCGFTFIYGEVQAIDREARLLSLKPVFSDTQDEVFPARSIAYDTLVMAVGSKSNFFGTPGAAEFAIALDSTNEAERFRLRLLHQLVLASRRKAAQPGYKLNIGIVGGGATGVELAAELLEACADASFYGLNDLDPASDIRITLLEGSPRILSALPEKMSAAAQKLLESRGVVVKTSVRVSSVETDALIDGEGNRYPADLCVWAAGIEAPAWLSRLGLEVNRINQLVVDSNLRSSDPAIYALGDCAQASWLSEDRPLPARAQVAHQQANFLMDTLSDRINGRQPQDRAFHFRDYGSLVSVGHSKGVGNLMGVLSGKSWFVEGLLARLMYMSLHLMHHWAVLGPVRTGTLAIGRLFMKRAAPRVKLH</sequence>
<evidence type="ECO:0000256" key="2">
    <source>
        <dbReference type="ARBA" id="ARBA00005272"/>
    </source>
</evidence>
<dbReference type="Pfam" id="PF07992">
    <property type="entry name" value="Pyr_redox_2"/>
    <property type="match status" value="1"/>
</dbReference>
<evidence type="ECO:0000259" key="6">
    <source>
        <dbReference type="Pfam" id="PF07992"/>
    </source>
</evidence>
<dbReference type="RefSeq" id="WP_130039598.1">
    <property type="nucleotide sequence ID" value="NZ_JACCEV010000002.1"/>
</dbReference>
<evidence type="ECO:0000256" key="1">
    <source>
        <dbReference type="ARBA" id="ARBA00001974"/>
    </source>
</evidence>
<dbReference type="InterPro" id="IPR036188">
    <property type="entry name" value="FAD/NAD-bd_sf"/>
</dbReference>
<dbReference type="GO" id="GO:0019646">
    <property type="term" value="P:aerobic electron transport chain"/>
    <property type="evidence" value="ECO:0007669"/>
    <property type="project" value="TreeGrafter"/>
</dbReference>
<gene>
    <name evidence="7" type="ORF">H0A62_10630</name>
</gene>
<name>A0A853H2M2_9BURK</name>
<dbReference type="AlphaFoldDB" id="A0A853H2M2"/>
<dbReference type="PANTHER" id="PTHR42913">
    <property type="entry name" value="APOPTOSIS-INDUCING FACTOR 1"/>
    <property type="match status" value="1"/>
</dbReference>
<evidence type="ECO:0000313" key="8">
    <source>
        <dbReference type="Proteomes" id="UP000554144"/>
    </source>
</evidence>
<dbReference type="GO" id="GO:0003955">
    <property type="term" value="F:NAD(P)H dehydrogenase (quinone) activity"/>
    <property type="evidence" value="ECO:0007669"/>
    <property type="project" value="TreeGrafter"/>
</dbReference>
<dbReference type="PANTHER" id="PTHR42913:SF3">
    <property type="entry name" value="64 KDA MITOCHONDRIAL NADH DEHYDROGENASE (EUROFUNG)"/>
    <property type="match status" value="1"/>
</dbReference>
<dbReference type="Gene3D" id="3.50.50.100">
    <property type="match status" value="1"/>
</dbReference>
<dbReference type="EMBL" id="JACCEV010000002">
    <property type="protein sequence ID" value="NYT86059.1"/>
    <property type="molecule type" value="Genomic_DNA"/>
</dbReference>
<proteinExistence type="inferred from homology"/>
<evidence type="ECO:0000256" key="3">
    <source>
        <dbReference type="ARBA" id="ARBA00022630"/>
    </source>
</evidence>
<keyword evidence="5" id="KW-0560">Oxidoreductase</keyword>
<keyword evidence="3" id="KW-0285">Flavoprotein</keyword>
<evidence type="ECO:0000256" key="4">
    <source>
        <dbReference type="ARBA" id="ARBA00022827"/>
    </source>
</evidence>
<organism evidence="7 8">
    <name type="scientific">Pollutimonas harenae</name>
    <dbReference type="NCBI Taxonomy" id="657015"/>
    <lineage>
        <taxon>Bacteria</taxon>
        <taxon>Pseudomonadati</taxon>
        <taxon>Pseudomonadota</taxon>
        <taxon>Betaproteobacteria</taxon>
        <taxon>Burkholderiales</taxon>
        <taxon>Alcaligenaceae</taxon>
        <taxon>Pollutimonas</taxon>
    </lineage>
</organism>
<dbReference type="InterPro" id="IPR051169">
    <property type="entry name" value="NADH-Q_oxidoreductase"/>
</dbReference>
<comment type="similarity">
    <text evidence="2">Belongs to the NADH dehydrogenase family.</text>
</comment>
<dbReference type="InterPro" id="IPR023753">
    <property type="entry name" value="FAD/NAD-binding_dom"/>
</dbReference>
<keyword evidence="8" id="KW-1185">Reference proteome</keyword>